<evidence type="ECO:0000313" key="2">
    <source>
        <dbReference type="EMBL" id="MCW3787341.1"/>
    </source>
</evidence>
<proteinExistence type="predicted"/>
<feature type="signal peptide" evidence="1">
    <location>
        <begin position="1"/>
        <end position="18"/>
    </location>
</feature>
<evidence type="ECO:0000313" key="3">
    <source>
        <dbReference type="Proteomes" id="UP001209229"/>
    </source>
</evidence>
<name>A0AAE3M5I9_9BACT</name>
<comment type="caution">
    <text evidence="2">The sequence shown here is derived from an EMBL/GenBank/DDBJ whole genome shotgun (WGS) entry which is preliminary data.</text>
</comment>
<dbReference type="Proteomes" id="UP001209229">
    <property type="component" value="Unassembled WGS sequence"/>
</dbReference>
<protein>
    <submittedName>
        <fullName evidence="2">Uncharacterized protein</fullName>
    </submittedName>
</protein>
<organism evidence="2 3">
    <name type="scientific">Plebeiibacterium sediminum</name>
    <dbReference type="NCBI Taxonomy" id="2992112"/>
    <lineage>
        <taxon>Bacteria</taxon>
        <taxon>Pseudomonadati</taxon>
        <taxon>Bacteroidota</taxon>
        <taxon>Bacteroidia</taxon>
        <taxon>Marinilabiliales</taxon>
        <taxon>Marinilabiliaceae</taxon>
        <taxon>Plebeiibacterium</taxon>
    </lineage>
</organism>
<accession>A0AAE3M5I9</accession>
<dbReference type="EMBL" id="JAPDPJ010000028">
    <property type="protein sequence ID" value="MCW3787341.1"/>
    <property type="molecule type" value="Genomic_DNA"/>
</dbReference>
<dbReference type="AlphaFoldDB" id="A0AAE3M5I9"/>
<keyword evidence="3" id="KW-1185">Reference proteome</keyword>
<evidence type="ECO:0000256" key="1">
    <source>
        <dbReference type="SAM" id="SignalP"/>
    </source>
</evidence>
<reference evidence="2" key="1">
    <citation type="submission" date="2022-10" db="EMBL/GenBank/DDBJ databases">
        <authorList>
            <person name="Yu W.X."/>
        </authorList>
    </citation>
    <scope>NUCLEOTIDE SEQUENCE</scope>
    <source>
        <strain evidence="2">AAT</strain>
    </source>
</reference>
<dbReference type="RefSeq" id="WP_301190906.1">
    <property type="nucleotide sequence ID" value="NZ_JAPDPJ010000028.1"/>
</dbReference>
<feature type="chain" id="PRO_5042293161" evidence="1">
    <location>
        <begin position="19"/>
        <end position="158"/>
    </location>
</feature>
<sequence length="158" mass="18142">MKFLFCLILGVLSSLFFANSIINKEDVRSNTKVKIVTVSSVLNDQLFQDIDCCLLAKHEIEQVDLNDSIIYLVNKCEDNIVGILARKCNYPDGILSSESSINNDTITTVTITESMGDYFQEYYELIRDSCICKWTVVDYKKIEFEKDSVRTIQRIDIQ</sequence>
<gene>
    <name evidence="2" type="ORF">OM075_12745</name>
</gene>
<keyword evidence="1" id="KW-0732">Signal</keyword>